<feature type="signal peptide" evidence="1">
    <location>
        <begin position="1"/>
        <end position="17"/>
    </location>
</feature>
<evidence type="ECO:0000313" key="2">
    <source>
        <dbReference type="EMBL" id="RVT98996.1"/>
    </source>
</evidence>
<keyword evidence="3" id="KW-1185">Reference proteome</keyword>
<name>A0A437MMY6_9PROT</name>
<sequence length="204" mass="22466">MKRSLVLTLFLAWPAMAQNPQPPADIGESFGTWRLGCMTDRMTDRTACLLRHQNWVERPGGGPGLALEIQERGGRLVPVVTARDLGLEGASRGLMALAGKVQIRLGRNPMVEMACGLEGRTLACFPRAEEAERMERELRDAPFALVRPTGLGAGGSSPEPVEMPLSGTAEAMARYRRFVPPGPLRTEEGTEFRDFLGRMQRMFQ</sequence>
<gene>
    <name evidence="2" type="ORF">EOD42_02485</name>
</gene>
<evidence type="ECO:0000256" key="1">
    <source>
        <dbReference type="SAM" id="SignalP"/>
    </source>
</evidence>
<feature type="chain" id="PRO_5019323202" description="Invasion associated locus B family protein" evidence="1">
    <location>
        <begin position="18"/>
        <end position="204"/>
    </location>
</feature>
<keyword evidence="1" id="KW-0732">Signal</keyword>
<organism evidence="2 3">
    <name type="scientific">Rhodovarius crocodyli</name>
    <dbReference type="NCBI Taxonomy" id="1979269"/>
    <lineage>
        <taxon>Bacteria</taxon>
        <taxon>Pseudomonadati</taxon>
        <taxon>Pseudomonadota</taxon>
        <taxon>Alphaproteobacteria</taxon>
        <taxon>Acetobacterales</taxon>
        <taxon>Roseomonadaceae</taxon>
        <taxon>Rhodovarius</taxon>
    </lineage>
</organism>
<dbReference type="OrthoDB" id="7375974at2"/>
<dbReference type="RefSeq" id="WP_127785584.1">
    <property type="nucleotide sequence ID" value="NZ_SACL01000001.1"/>
</dbReference>
<protein>
    <recommendedName>
        <fullName evidence="4">Invasion associated locus B family protein</fullName>
    </recommendedName>
</protein>
<proteinExistence type="predicted"/>
<accession>A0A437MMY6</accession>
<reference evidence="2 3" key="1">
    <citation type="submission" date="2019-01" db="EMBL/GenBank/DDBJ databases">
        <authorList>
            <person name="Chen W.-M."/>
        </authorList>
    </citation>
    <scope>NUCLEOTIDE SEQUENCE [LARGE SCALE GENOMIC DNA]</scope>
    <source>
        <strain evidence="2 3">CCP-6</strain>
    </source>
</reference>
<evidence type="ECO:0000313" key="3">
    <source>
        <dbReference type="Proteomes" id="UP000282957"/>
    </source>
</evidence>
<dbReference type="AlphaFoldDB" id="A0A437MMY6"/>
<evidence type="ECO:0008006" key="4">
    <source>
        <dbReference type="Google" id="ProtNLM"/>
    </source>
</evidence>
<dbReference type="Proteomes" id="UP000282957">
    <property type="component" value="Unassembled WGS sequence"/>
</dbReference>
<comment type="caution">
    <text evidence="2">The sequence shown here is derived from an EMBL/GenBank/DDBJ whole genome shotgun (WGS) entry which is preliminary data.</text>
</comment>
<dbReference type="EMBL" id="SACL01000001">
    <property type="protein sequence ID" value="RVT98996.1"/>
    <property type="molecule type" value="Genomic_DNA"/>
</dbReference>